<protein>
    <submittedName>
        <fullName evidence="3">Universal stress protein</fullName>
    </submittedName>
</protein>
<dbReference type="CDD" id="cd00293">
    <property type="entry name" value="USP-like"/>
    <property type="match status" value="2"/>
</dbReference>
<evidence type="ECO:0000313" key="4">
    <source>
        <dbReference type="Proteomes" id="UP001595721"/>
    </source>
</evidence>
<comment type="similarity">
    <text evidence="1">Belongs to the universal stress protein A family.</text>
</comment>
<feature type="domain" description="UspA" evidence="2">
    <location>
        <begin position="1"/>
        <end position="138"/>
    </location>
</feature>
<dbReference type="Gene3D" id="3.40.50.620">
    <property type="entry name" value="HUPs"/>
    <property type="match status" value="2"/>
</dbReference>
<dbReference type="EMBL" id="JBHRXJ010000007">
    <property type="protein sequence ID" value="MFC3528783.1"/>
    <property type="molecule type" value="Genomic_DNA"/>
</dbReference>
<dbReference type="PANTHER" id="PTHR46268">
    <property type="entry name" value="STRESS RESPONSE PROTEIN NHAX"/>
    <property type="match status" value="1"/>
</dbReference>
<dbReference type="Pfam" id="PF00582">
    <property type="entry name" value="Usp"/>
    <property type="match status" value="2"/>
</dbReference>
<evidence type="ECO:0000313" key="3">
    <source>
        <dbReference type="EMBL" id="MFC3528783.1"/>
    </source>
</evidence>
<name>A0ABV7R7A6_9RHOB</name>
<comment type="caution">
    <text evidence="3">The sequence shown here is derived from an EMBL/GenBank/DDBJ whole genome shotgun (WGS) entry which is preliminary data.</text>
</comment>
<proteinExistence type="inferred from homology"/>
<dbReference type="RefSeq" id="WP_377744585.1">
    <property type="nucleotide sequence ID" value="NZ_JBHRXJ010000007.1"/>
</dbReference>
<evidence type="ECO:0000256" key="1">
    <source>
        <dbReference type="ARBA" id="ARBA00008791"/>
    </source>
</evidence>
<keyword evidence="4" id="KW-1185">Reference proteome</keyword>
<reference evidence="4" key="1">
    <citation type="journal article" date="2019" name="Int. J. Syst. Evol. Microbiol.">
        <title>The Global Catalogue of Microorganisms (GCM) 10K type strain sequencing project: providing services to taxonomists for standard genome sequencing and annotation.</title>
        <authorList>
            <consortium name="The Broad Institute Genomics Platform"/>
            <consortium name="The Broad Institute Genome Sequencing Center for Infectious Disease"/>
            <person name="Wu L."/>
            <person name="Ma J."/>
        </authorList>
    </citation>
    <scope>NUCLEOTIDE SEQUENCE [LARGE SCALE GENOMIC DNA]</scope>
    <source>
        <strain evidence="4">KCTC 42899</strain>
    </source>
</reference>
<gene>
    <name evidence="3" type="ORF">ACFOMH_11395</name>
</gene>
<feature type="domain" description="UspA" evidence="2">
    <location>
        <begin position="151"/>
        <end position="289"/>
    </location>
</feature>
<dbReference type="SUPFAM" id="SSF52402">
    <property type="entry name" value="Adenine nucleotide alpha hydrolases-like"/>
    <property type="match status" value="2"/>
</dbReference>
<dbReference type="InterPro" id="IPR006016">
    <property type="entry name" value="UspA"/>
</dbReference>
<organism evidence="3 4">
    <name type="scientific">Paracoccus mangrovi</name>
    <dbReference type="NCBI Taxonomy" id="1715645"/>
    <lineage>
        <taxon>Bacteria</taxon>
        <taxon>Pseudomonadati</taxon>
        <taxon>Pseudomonadota</taxon>
        <taxon>Alphaproteobacteria</taxon>
        <taxon>Rhodobacterales</taxon>
        <taxon>Paracoccaceae</taxon>
        <taxon>Paracoccus</taxon>
    </lineage>
</organism>
<sequence>MKRFLVGYSADKGGCEALRLAAMLARSAGGQVIVAVILPETWDHPSPAMVDVEYAQFLERHAEKTLQQARAEMPAGITAEFLHHHAATASAGLLALARDMAADAIVLGSSRKAPMARFQEGTVASEILRSAQVPVALAPRGYVAPDAGLSRITCAISASGHSLALAHEAGRIAEGFHVPLRLATFIVRDRQMYPSGAGYDVENMVSNKFRAQALAVHDQIRAAWDGPLPPQSGLGDGRTWKEAVADLTWQPDEMLVIGSSRLGGLLRVFVGSNSGKVLRHAPVPRMIVPRITE</sequence>
<dbReference type="InterPro" id="IPR014729">
    <property type="entry name" value="Rossmann-like_a/b/a_fold"/>
</dbReference>
<dbReference type="Proteomes" id="UP001595721">
    <property type="component" value="Unassembled WGS sequence"/>
</dbReference>
<evidence type="ECO:0000259" key="2">
    <source>
        <dbReference type="Pfam" id="PF00582"/>
    </source>
</evidence>
<accession>A0ABV7R7A6</accession>
<dbReference type="PANTHER" id="PTHR46268:SF6">
    <property type="entry name" value="UNIVERSAL STRESS PROTEIN UP12"/>
    <property type="match status" value="1"/>
</dbReference>